<proteinExistence type="predicted"/>
<sequence length="95" mass="9415">MTHHDSSYSAPAARSGTNGFAVASLICGIIGLLFFGIVLGPVAIVLGVVGLRQLSAKGGTGMAKAGLVLGVIDLLIVVVLVIAASSGGFSWYVGS</sequence>
<dbReference type="InterPro" id="IPR055338">
    <property type="entry name" value="YqfX-like"/>
</dbReference>
<dbReference type="InterPro" id="IPR025241">
    <property type="entry name" value="DUF4190"/>
</dbReference>
<keyword evidence="1" id="KW-0812">Transmembrane</keyword>
<dbReference type="PANTHER" id="PTHR40040:SF1">
    <property type="entry name" value="MEMBRANE PROTEIN"/>
    <property type="match status" value="1"/>
</dbReference>
<accession>A0ABY9ISV9</accession>
<dbReference type="Proteomes" id="UP001235744">
    <property type="component" value="Chromosome"/>
</dbReference>
<gene>
    <name evidence="3" type="ORF">P8A19_23340</name>
</gene>
<dbReference type="RefSeq" id="WP_306070581.1">
    <property type="nucleotide sequence ID" value="NZ_CP120988.1"/>
</dbReference>
<feature type="transmembrane region" description="Helical" evidence="1">
    <location>
        <begin position="20"/>
        <end position="46"/>
    </location>
</feature>
<evidence type="ECO:0000259" key="2">
    <source>
        <dbReference type="Pfam" id="PF13828"/>
    </source>
</evidence>
<reference evidence="3 4" key="1">
    <citation type="submission" date="2023-03" db="EMBL/GenBank/DDBJ databases">
        <title>Isolation and description of six Streptomyces strains from soil environments, able to metabolize different microbial glucans.</title>
        <authorList>
            <person name="Widen T."/>
            <person name="Larsbrink J."/>
        </authorList>
    </citation>
    <scope>NUCLEOTIDE SEQUENCE [LARGE SCALE GENOMIC DNA]</scope>
    <source>
        <strain evidence="3 4">Alt2</strain>
    </source>
</reference>
<evidence type="ECO:0000313" key="3">
    <source>
        <dbReference type="EMBL" id="WLQ58180.1"/>
    </source>
</evidence>
<keyword evidence="4" id="KW-1185">Reference proteome</keyword>
<dbReference type="Pfam" id="PF13828">
    <property type="entry name" value="DUF4190"/>
    <property type="match status" value="1"/>
</dbReference>
<evidence type="ECO:0000256" key="1">
    <source>
        <dbReference type="SAM" id="Phobius"/>
    </source>
</evidence>
<feature type="domain" description="DUF4190" evidence="2">
    <location>
        <begin position="21"/>
        <end position="80"/>
    </location>
</feature>
<dbReference type="EMBL" id="CP120988">
    <property type="protein sequence ID" value="WLQ58180.1"/>
    <property type="molecule type" value="Genomic_DNA"/>
</dbReference>
<protein>
    <submittedName>
        <fullName evidence="3">DUF4190 domain-containing protein</fullName>
    </submittedName>
</protein>
<name>A0ABY9ISV9_9ACTN</name>
<keyword evidence="1" id="KW-1133">Transmembrane helix</keyword>
<organism evidence="3 4">
    <name type="scientific">Streptomyces poriferorum</name>
    <dbReference type="NCBI Taxonomy" id="2798799"/>
    <lineage>
        <taxon>Bacteria</taxon>
        <taxon>Bacillati</taxon>
        <taxon>Actinomycetota</taxon>
        <taxon>Actinomycetes</taxon>
        <taxon>Kitasatosporales</taxon>
        <taxon>Streptomycetaceae</taxon>
        <taxon>Streptomyces</taxon>
    </lineage>
</organism>
<evidence type="ECO:0000313" key="4">
    <source>
        <dbReference type="Proteomes" id="UP001235744"/>
    </source>
</evidence>
<feature type="transmembrane region" description="Helical" evidence="1">
    <location>
        <begin position="67"/>
        <end position="93"/>
    </location>
</feature>
<dbReference type="PANTHER" id="PTHR40040">
    <property type="entry name" value="SMALL HYDROPHOBIC PROTEIN-RELATED"/>
    <property type="match status" value="1"/>
</dbReference>
<keyword evidence="1" id="KW-0472">Membrane</keyword>